<evidence type="ECO:0000256" key="6">
    <source>
        <dbReference type="ARBA" id="ARBA00023125"/>
    </source>
</evidence>
<comment type="caution">
    <text evidence="10">The sequence shown here is derived from an EMBL/GenBank/DDBJ whole genome shotgun (WGS) entry which is preliminary data.</text>
</comment>
<evidence type="ECO:0000256" key="3">
    <source>
        <dbReference type="ARBA" id="ARBA00022737"/>
    </source>
</evidence>
<evidence type="ECO:0000313" key="11">
    <source>
        <dbReference type="Proteomes" id="UP001162131"/>
    </source>
</evidence>
<dbReference type="Proteomes" id="UP001162131">
    <property type="component" value="Unassembled WGS sequence"/>
</dbReference>
<feature type="domain" description="C2H2-type" evidence="9">
    <location>
        <begin position="73"/>
        <end position="96"/>
    </location>
</feature>
<evidence type="ECO:0000259" key="9">
    <source>
        <dbReference type="PROSITE" id="PS50157"/>
    </source>
</evidence>
<keyword evidence="5" id="KW-0862">Zinc</keyword>
<reference evidence="10" key="1">
    <citation type="submission" date="2021-09" db="EMBL/GenBank/DDBJ databases">
        <authorList>
            <consortium name="AG Swart"/>
            <person name="Singh M."/>
            <person name="Singh A."/>
            <person name="Seah K."/>
            <person name="Emmerich C."/>
        </authorList>
    </citation>
    <scope>NUCLEOTIDE SEQUENCE</scope>
    <source>
        <strain evidence="10">ATCC30299</strain>
    </source>
</reference>
<dbReference type="Gene3D" id="3.30.160.60">
    <property type="entry name" value="Classic Zinc Finger"/>
    <property type="match status" value="3"/>
</dbReference>
<dbReference type="SMART" id="SM00355">
    <property type="entry name" value="ZnF_C2H2"/>
    <property type="match status" value="3"/>
</dbReference>
<dbReference type="Pfam" id="PF13894">
    <property type="entry name" value="zf-C2H2_4"/>
    <property type="match status" value="1"/>
</dbReference>
<dbReference type="GO" id="GO:0000981">
    <property type="term" value="F:DNA-binding transcription factor activity, RNA polymerase II-specific"/>
    <property type="evidence" value="ECO:0007669"/>
    <property type="project" value="TreeGrafter"/>
</dbReference>
<dbReference type="GO" id="GO:0008270">
    <property type="term" value="F:zinc ion binding"/>
    <property type="evidence" value="ECO:0007669"/>
    <property type="project" value="UniProtKB-KW"/>
</dbReference>
<name>A0AAU9JL21_9CILI</name>
<dbReference type="AlphaFoldDB" id="A0AAU9JL21"/>
<accession>A0AAU9JL21</accession>
<dbReference type="EMBL" id="CAJZBQ010000037">
    <property type="protein sequence ID" value="CAG9325234.1"/>
    <property type="molecule type" value="Genomic_DNA"/>
</dbReference>
<keyword evidence="2" id="KW-0479">Metal-binding</keyword>
<dbReference type="GO" id="GO:0005634">
    <property type="term" value="C:nucleus"/>
    <property type="evidence" value="ECO:0007669"/>
    <property type="project" value="UniProtKB-SubCell"/>
</dbReference>
<dbReference type="FunFam" id="3.30.160.60:FF:000045">
    <property type="entry name" value="ZFP69 zinc finger protein B"/>
    <property type="match status" value="1"/>
</dbReference>
<keyword evidence="3" id="KW-0677">Repeat</keyword>
<dbReference type="PANTHER" id="PTHR24394:SF29">
    <property type="entry name" value="MYONEURIN"/>
    <property type="match status" value="1"/>
</dbReference>
<protein>
    <recommendedName>
        <fullName evidence="9">C2H2-type domain-containing protein</fullName>
    </recommendedName>
</protein>
<evidence type="ECO:0000256" key="5">
    <source>
        <dbReference type="ARBA" id="ARBA00022833"/>
    </source>
</evidence>
<feature type="domain" description="C2H2-type" evidence="9">
    <location>
        <begin position="14"/>
        <end position="44"/>
    </location>
</feature>
<evidence type="ECO:0000256" key="8">
    <source>
        <dbReference type="PROSITE-ProRule" id="PRU00042"/>
    </source>
</evidence>
<dbReference type="SUPFAM" id="SSF57667">
    <property type="entry name" value="beta-beta-alpha zinc fingers"/>
    <property type="match status" value="2"/>
</dbReference>
<comment type="subcellular location">
    <subcellularLocation>
        <location evidence="1">Nucleus</location>
    </subcellularLocation>
</comment>
<evidence type="ECO:0000256" key="7">
    <source>
        <dbReference type="ARBA" id="ARBA00023242"/>
    </source>
</evidence>
<feature type="domain" description="C2H2-type" evidence="9">
    <location>
        <begin position="45"/>
        <end position="72"/>
    </location>
</feature>
<sequence length="168" mass="19593">MKTPKPTSNQLTLYCCMENDCGKSFITKFNLKRHVTSVHYKSKKFKCNYCFKSFSSKQNLDEHVFIHTGERPYICDMCLISFRQISQLSLHKRDHAKPLHKSKLQKKALEPNFEKDKEPCNFQEIKSSAEKIKIASNISYISLPLLQMQVEEEIKLPRVSDIISSDIM</sequence>
<dbReference type="InterPro" id="IPR013087">
    <property type="entry name" value="Znf_C2H2_type"/>
</dbReference>
<dbReference type="InterPro" id="IPR036236">
    <property type="entry name" value="Znf_C2H2_sf"/>
</dbReference>
<evidence type="ECO:0000313" key="10">
    <source>
        <dbReference type="EMBL" id="CAG9325234.1"/>
    </source>
</evidence>
<organism evidence="10 11">
    <name type="scientific">Blepharisma stoltei</name>
    <dbReference type="NCBI Taxonomy" id="1481888"/>
    <lineage>
        <taxon>Eukaryota</taxon>
        <taxon>Sar</taxon>
        <taxon>Alveolata</taxon>
        <taxon>Ciliophora</taxon>
        <taxon>Postciliodesmatophora</taxon>
        <taxon>Heterotrichea</taxon>
        <taxon>Heterotrichida</taxon>
        <taxon>Blepharismidae</taxon>
        <taxon>Blepharisma</taxon>
    </lineage>
</organism>
<proteinExistence type="predicted"/>
<dbReference type="PANTHER" id="PTHR24394">
    <property type="entry name" value="ZINC FINGER PROTEIN"/>
    <property type="match status" value="1"/>
</dbReference>
<gene>
    <name evidence="10" type="ORF">BSTOLATCC_MIC37980</name>
</gene>
<dbReference type="PROSITE" id="PS50157">
    <property type="entry name" value="ZINC_FINGER_C2H2_2"/>
    <property type="match status" value="3"/>
</dbReference>
<keyword evidence="4 8" id="KW-0863">Zinc-finger</keyword>
<keyword evidence="6" id="KW-0238">DNA-binding</keyword>
<evidence type="ECO:0000256" key="1">
    <source>
        <dbReference type="ARBA" id="ARBA00004123"/>
    </source>
</evidence>
<dbReference type="PROSITE" id="PS00028">
    <property type="entry name" value="ZINC_FINGER_C2H2_1"/>
    <property type="match status" value="3"/>
</dbReference>
<dbReference type="Pfam" id="PF00096">
    <property type="entry name" value="zf-C2H2"/>
    <property type="match status" value="1"/>
</dbReference>
<dbReference type="FunFam" id="3.30.160.60:FF:000624">
    <property type="entry name" value="zinc finger protein 697"/>
    <property type="match status" value="1"/>
</dbReference>
<keyword evidence="11" id="KW-1185">Reference proteome</keyword>
<dbReference type="GO" id="GO:0003677">
    <property type="term" value="F:DNA binding"/>
    <property type="evidence" value="ECO:0007669"/>
    <property type="project" value="UniProtKB-KW"/>
</dbReference>
<evidence type="ECO:0000256" key="4">
    <source>
        <dbReference type="ARBA" id="ARBA00022771"/>
    </source>
</evidence>
<evidence type="ECO:0000256" key="2">
    <source>
        <dbReference type="ARBA" id="ARBA00022723"/>
    </source>
</evidence>
<keyword evidence="7" id="KW-0539">Nucleus</keyword>